<evidence type="ECO:0000256" key="10">
    <source>
        <dbReference type="ARBA" id="ARBA00022824"/>
    </source>
</evidence>
<evidence type="ECO:0000256" key="14">
    <source>
        <dbReference type="ARBA" id="ARBA00023136"/>
    </source>
</evidence>
<evidence type="ECO:0000256" key="2">
    <source>
        <dbReference type="ARBA" id="ARBA00004555"/>
    </source>
</evidence>
<dbReference type="GO" id="GO:0046872">
    <property type="term" value="F:metal ion binding"/>
    <property type="evidence" value="ECO:0007669"/>
    <property type="project" value="UniProtKB-KW"/>
</dbReference>
<keyword evidence="9" id="KW-0479">Metal-binding</keyword>
<dbReference type="Pfam" id="PF03016">
    <property type="entry name" value="Exostosin_GT47"/>
    <property type="match status" value="1"/>
</dbReference>
<evidence type="ECO:0000256" key="4">
    <source>
        <dbReference type="ARBA" id="ARBA00005093"/>
    </source>
</evidence>
<evidence type="ECO:0000256" key="17">
    <source>
        <dbReference type="ARBA" id="ARBA00023211"/>
    </source>
</evidence>
<comment type="subcellular location">
    <subcellularLocation>
        <location evidence="3">Endoplasmic reticulum membrane</location>
        <topology evidence="3">Single-pass type II membrane protein</topology>
    </subcellularLocation>
    <subcellularLocation>
        <location evidence="2">Golgi apparatus</location>
    </subcellularLocation>
</comment>
<keyword evidence="10" id="KW-0256">Endoplasmic reticulum</keyword>
<dbReference type="InterPro" id="IPR029044">
    <property type="entry name" value="Nucleotide-diphossugar_trans"/>
</dbReference>
<accession>A0A553NX43</accession>
<keyword evidence="20" id="KW-0175">Coiled coil</keyword>
<evidence type="ECO:0000256" key="12">
    <source>
        <dbReference type="ARBA" id="ARBA00022989"/>
    </source>
</evidence>
<dbReference type="GO" id="GO:0001888">
    <property type="term" value="F:glucuronyl-galactosyl-proteoglycan 4-alpha-N-acetylglucosaminyltransferase activity"/>
    <property type="evidence" value="ECO:0007669"/>
    <property type="project" value="UniProtKB-EC"/>
</dbReference>
<comment type="caution">
    <text evidence="23">The sequence shown here is derived from an EMBL/GenBank/DDBJ whole genome shotgun (WGS) entry which is preliminary data.</text>
</comment>
<evidence type="ECO:0000256" key="19">
    <source>
        <dbReference type="ARBA" id="ARBA00066812"/>
    </source>
</evidence>
<proteinExistence type="inferred from homology"/>
<dbReference type="EMBL" id="VCGU01000009">
    <property type="protein sequence ID" value="TRY69988.1"/>
    <property type="molecule type" value="Genomic_DNA"/>
</dbReference>
<dbReference type="FunFam" id="3.90.550.10:FF:000033">
    <property type="entry name" value="Exostosin-like glycosyltransferase 3"/>
    <property type="match status" value="1"/>
</dbReference>
<comment type="cofactor">
    <cofactor evidence="1">
        <name>Mn(2+)</name>
        <dbReference type="ChEBI" id="CHEBI:29035"/>
    </cofactor>
</comment>
<evidence type="ECO:0000256" key="13">
    <source>
        <dbReference type="ARBA" id="ARBA00023034"/>
    </source>
</evidence>
<evidence type="ECO:0000256" key="18">
    <source>
        <dbReference type="ARBA" id="ARBA00050948"/>
    </source>
</evidence>
<evidence type="ECO:0000256" key="16">
    <source>
        <dbReference type="ARBA" id="ARBA00023180"/>
    </source>
</evidence>
<dbReference type="InterPro" id="IPR015338">
    <property type="entry name" value="GT64_dom"/>
</dbReference>
<dbReference type="GO" id="GO:0005794">
    <property type="term" value="C:Golgi apparatus"/>
    <property type="evidence" value="ECO:0007669"/>
    <property type="project" value="UniProtKB-SubCell"/>
</dbReference>
<feature type="domain" description="Glycosyl transferase 64" evidence="22">
    <location>
        <begin position="633"/>
        <end position="874"/>
    </location>
</feature>
<keyword evidence="14" id="KW-0472">Membrane</keyword>
<evidence type="ECO:0000256" key="3">
    <source>
        <dbReference type="ARBA" id="ARBA00004648"/>
    </source>
</evidence>
<dbReference type="STRING" id="6832.A0A553NX43"/>
<protein>
    <recommendedName>
        <fullName evidence="19">glucuronosyl-galactosyl-proteoglycan 4-alpha-N-acetylglucosaminyltransferase</fullName>
        <ecNumber evidence="19">2.4.1.223</ecNumber>
    </recommendedName>
</protein>
<keyword evidence="6" id="KW-0328">Glycosyltransferase</keyword>
<keyword evidence="8" id="KW-0812">Transmembrane</keyword>
<feature type="coiled-coil region" evidence="20">
    <location>
        <begin position="95"/>
        <end position="164"/>
    </location>
</feature>
<evidence type="ECO:0000256" key="7">
    <source>
        <dbReference type="ARBA" id="ARBA00022679"/>
    </source>
</evidence>
<evidence type="ECO:0000313" key="24">
    <source>
        <dbReference type="Proteomes" id="UP000318571"/>
    </source>
</evidence>
<gene>
    <name evidence="23" type="ORF">TCAL_02823</name>
</gene>
<reference evidence="23 24" key="1">
    <citation type="journal article" date="2018" name="Nat. Ecol. Evol.">
        <title>Genomic signatures of mitonuclear coevolution across populations of Tigriopus californicus.</title>
        <authorList>
            <person name="Barreto F.S."/>
            <person name="Watson E.T."/>
            <person name="Lima T.G."/>
            <person name="Willett C.S."/>
            <person name="Edmands S."/>
            <person name="Li W."/>
            <person name="Burton R.S."/>
        </authorList>
    </citation>
    <scope>NUCLEOTIDE SEQUENCE [LARGE SCALE GENOMIC DNA]</scope>
    <source>
        <strain evidence="23 24">San Diego</strain>
    </source>
</reference>
<dbReference type="OrthoDB" id="5954868at2759"/>
<dbReference type="InterPro" id="IPR004263">
    <property type="entry name" value="Exostosin"/>
</dbReference>
<comment type="catalytic activity">
    <reaction evidence="18">
        <text>3-O-(beta-D-GlcA-(1-&gt;3)-beta-D-Gal-(1-&gt;3)-beta-D-Gal-(1-&gt;4)-beta-D-Xyl)-L-seryl-[protein] + UDP-N-acetyl-alpha-D-glucosamine = 3-O-(alpha-D-GlcNAc-(1-&gt;4)-beta-D-GlcA-(1-&gt;3)-beta-D-Gal-(1-&gt;3)-beta-D-Gal-(1-&gt;4)-beta-D-Xyl)-L-seryl-[protein] + UDP + H(+)</text>
        <dbReference type="Rhea" id="RHEA:16221"/>
        <dbReference type="Rhea" id="RHEA-COMP:12573"/>
        <dbReference type="Rhea" id="RHEA-COMP:12574"/>
        <dbReference type="ChEBI" id="CHEBI:15378"/>
        <dbReference type="ChEBI" id="CHEBI:57705"/>
        <dbReference type="ChEBI" id="CHEBI:58223"/>
        <dbReference type="ChEBI" id="CHEBI:132093"/>
        <dbReference type="ChEBI" id="CHEBI:132104"/>
        <dbReference type="EC" id="2.4.1.223"/>
    </reaction>
</comment>
<dbReference type="Proteomes" id="UP000318571">
    <property type="component" value="Chromosome 9"/>
</dbReference>
<dbReference type="SUPFAM" id="SSF53448">
    <property type="entry name" value="Nucleotide-diphospho-sugar transferases"/>
    <property type="match status" value="1"/>
</dbReference>
<keyword evidence="16" id="KW-0325">Glycoprotein</keyword>
<evidence type="ECO:0000256" key="9">
    <source>
        <dbReference type="ARBA" id="ARBA00022723"/>
    </source>
</evidence>
<dbReference type="InterPro" id="IPR040911">
    <property type="entry name" value="Exostosin_GT47"/>
</dbReference>
<evidence type="ECO:0000256" key="5">
    <source>
        <dbReference type="ARBA" id="ARBA00010271"/>
    </source>
</evidence>
<dbReference type="Pfam" id="PF09258">
    <property type="entry name" value="Glyco_transf_64"/>
    <property type="match status" value="1"/>
</dbReference>
<evidence type="ECO:0000256" key="1">
    <source>
        <dbReference type="ARBA" id="ARBA00001936"/>
    </source>
</evidence>
<evidence type="ECO:0000259" key="22">
    <source>
        <dbReference type="Pfam" id="PF09258"/>
    </source>
</evidence>
<keyword evidence="24" id="KW-1185">Reference proteome</keyword>
<dbReference type="OMA" id="KFMGSHT"/>
<evidence type="ECO:0000259" key="21">
    <source>
        <dbReference type="Pfam" id="PF03016"/>
    </source>
</evidence>
<dbReference type="Gene3D" id="3.90.550.10">
    <property type="entry name" value="Spore Coat Polysaccharide Biosynthesis Protein SpsA, Chain A"/>
    <property type="match status" value="1"/>
</dbReference>
<evidence type="ECO:0000256" key="6">
    <source>
        <dbReference type="ARBA" id="ARBA00022676"/>
    </source>
</evidence>
<evidence type="ECO:0000256" key="8">
    <source>
        <dbReference type="ARBA" id="ARBA00022692"/>
    </source>
</evidence>
<evidence type="ECO:0000313" key="23">
    <source>
        <dbReference type="EMBL" id="TRY69988.1"/>
    </source>
</evidence>
<evidence type="ECO:0000256" key="20">
    <source>
        <dbReference type="SAM" id="Coils"/>
    </source>
</evidence>
<keyword evidence="17" id="KW-0464">Manganese</keyword>
<dbReference type="EC" id="2.4.1.223" evidence="19"/>
<dbReference type="AlphaFoldDB" id="A0A553NX43"/>
<dbReference type="GO" id="GO:0005789">
    <property type="term" value="C:endoplasmic reticulum membrane"/>
    <property type="evidence" value="ECO:0007669"/>
    <property type="project" value="UniProtKB-SubCell"/>
</dbReference>
<sequence>MWRSVRCSRLLLGLALLLFLLIPLVVHYFWLQDLSRNSEHNSAHALASGGATHLDGVHLDNALDQLAAAELVRKTLGLSGDPSGPVDGPASEKRIQDLMRIKHSVQNELQTLESQRTEMQRQIASFHRKIEELRTEATRHQTDLERLRLSIQQAQVALNEFQTRNTPEIRAPRPLALDYSQRVALVGLPSNQMEGQCTMGHCFDYSACPLSSPMSVYVYEVHRHRNILPPDLVLTDQGRQACLFLVWVDRVDGSSLERLEFWAGDGRNHIVMVTGQDPIPAHSYRALIGSTSFSRRSFRSGFDLVVPNHLSIPDLVDEPWRDTPPLLPLHRRFLVSYQDHQDLVQLTESERALFESLRQIGLDQTDDQVSLELNCPISEEDGLCHTDDKRAHTLESSTFTLIPILGPPMLSSAQVQRRLFEALKHNSIPVIIGHPWASLAIPFSEQISTSDFIVTLPLARAGELHYLLRSFPDSDLFHMKRKGSLFWKTYMSSKVKVIRTVVNIVRERLHIPPPPFSDVASPSVFDQDHPRSIMESLPVEMEPSEPLGPLEPPKASVPFRRNLSTIVVDGYARWNERFDPFQLPPSTPWEPVLPTDAKFMGSSVGFRPIGEGVGGAGKEFSQALGGNKPAEQFTVVMLTYERELVLIDALVRLYGLPFLNKVVVVWNSPQAPSGDLQWPDIGVPIEVVRTAVNSLNNRFLPFDVIETEAILSVDDDAHLRHDEIIFGFRVWRENRDQLVGFPGRYHAWDLEHNSWNYNSNYSCELSMVLTGAAFYHKYYNYLYSSVMPKAIRTKVDEFMNCEDLAMNFLISHVTRKPPVKVTSRWTFRCPGCPVSLSEDDTHFQERHKCINFFMEVYGYMPLLFTQFRADSVLFKTRISADKQKCFKFI</sequence>
<comment type="pathway">
    <text evidence="4">Glycan metabolism; heparan sulfate biosynthesis.</text>
</comment>
<organism evidence="23 24">
    <name type="scientific">Tigriopus californicus</name>
    <name type="common">Marine copepod</name>
    <dbReference type="NCBI Taxonomy" id="6832"/>
    <lineage>
        <taxon>Eukaryota</taxon>
        <taxon>Metazoa</taxon>
        <taxon>Ecdysozoa</taxon>
        <taxon>Arthropoda</taxon>
        <taxon>Crustacea</taxon>
        <taxon>Multicrustacea</taxon>
        <taxon>Hexanauplia</taxon>
        <taxon>Copepoda</taxon>
        <taxon>Harpacticoida</taxon>
        <taxon>Harpacticidae</taxon>
        <taxon>Tigriopus</taxon>
    </lineage>
</organism>
<dbReference type="PANTHER" id="PTHR48261">
    <property type="entry name" value="ACETYLGLUCOSAMINYLTRANSFERASE"/>
    <property type="match status" value="1"/>
</dbReference>
<comment type="similarity">
    <text evidence="5">Belongs to the glycosyltransferase 47 family.</text>
</comment>
<evidence type="ECO:0000256" key="15">
    <source>
        <dbReference type="ARBA" id="ARBA00023157"/>
    </source>
</evidence>
<keyword evidence="15" id="KW-1015">Disulfide bond</keyword>
<keyword evidence="11" id="KW-0735">Signal-anchor</keyword>
<feature type="domain" description="Exostosin GT47" evidence="21">
    <location>
        <begin position="235"/>
        <end position="470"/>
    </location>
</feature>
<name>A0A553NX43_TIGCA</name>
<keyword evidence="13" id="KW-0333">Golgi apparatus</keyword>
<evidence type="ECO:0000256" key="11">
    <source>
        <dbReference type="ARBA" id="ARBA00022968"/>
    </source>
</evidence>
<keyword evidence="12" id="KW-1133">Transmembrane helix</keyword>
<dbReference type="GO" id="GO:0015012">
    <property type="term" value="P:heparan sulfate proteoglycan biosynthetic process"/>
    <property type="evidence" value="ECO:0007669"/>
    <property type="project" value="UniProtKB-ARBA"/>
</dbReference>
<dbReference type="PANTHER" id="PTHR48261:SF4">
    <property type="entry name" value="EXOSTOSIN LIKE GLYCOSYLTRANSFERASE 3"/>
    <property type="match status" value="1"/>
</dbReference>
<keyword evidence="7" id="KW-0808">Transferase</keyword>